<dbReference type="Proteomes" id="UP000011859">
    <property type="component" value="Chromosome"/>
</dbReference>
<gene>
    <name evidence="1" type="ORF">R2APBS1_0219</name>
</gene>
<protein>
    <submittedName>
        <fullName evidence="1">Uncharacterized protein</fullName>
    </submittedName>
</protein>
<dbReference type="AlphaFoldDB" id="M4NHU6"/>
<accession>M4NHU6</accession>
<evidence type="ECO:0000313" key="2">
    <source>
        <dbReference type="Proteomes" id="UP000011859"/>
    </source>
</evidence>
<reference evidence="1 2" key="1">
    <citation type="submission" date="2012-04" db="EMBL/GenBank/DDBJ databases">
        <title>Complete genome of Rhodanobacter sp. 2APBS1.</title>
        <authorList>
            <consortium name="US DOE Joint Genome Institute"/>
            <person name="Huntemann M."/>
            <person name="Wei C.-L."/>
            <person name="Han J."/>
            <person name="Detter J.C."/>
            <person name="Han C."/>
            <person name="Tapia R."/>
            <person name="Munk A.C.C."/>
            <person name="Chen A."/>
            <person name="Krypides N."/>
            <person name="Mavromatis K."/>
            <person name="Markowitz V."/>
            <person name="Szeto E."/>
            <person name="Ivanova N."/>
            <person name="Mikhailova N."/>
            <person name="Ovchinnikova G."/>
            <person name="Pagani I."/>
            <person name="Pati A."/>
            <person name="Goodwin L."/>
            <person name="Peters L."/>
            <person name="Pitluck S."/>
            <person name="Woyke T."/>
            <person name="Prakash O."/>
            <person name="Elkins J."/>
            <person name="Brown S."/>
            <person name="Palumbo A."/>
            <person name="Hemme C."/>
            <person name="Zhou J."/>
            <person name="Watson D."/>
            <person name="Jardine P."/>
            <person name="Kostka J."/>
            <person name="Green S."/>
        </authorList>
    </citation>
    <scope>NUCLEOTIDE SEQUENCE [LARGE SCALE GENOMIC DNA]</scope>
    <source>
        <strain evidence="1 2">2APBS1</strain>
    </source>
</reference>
<sequence length="135" mass="14600">MSANQPSHVKLDPQPPWARFQDIIVQLDTDALIAVGIETMAELTGATHVNARARAVDADGNTLRDAAGLPVTTQVSHPYETSDLTANGLRVVDLQRDCVRVVLGEPTVHFFIGADTAECRARASIRMRLARAQDA</sequence>
<name>M4NHU6_9GAMM</name>
<proteinExistence type="predicted"/>
<dbReference type="RefSeq" id="WP_015446516.1">
    <property type="nucleotide sequence ID" value="NC_020541.1"/>
</dbReference>
<evidence type="ECO:0000313" key="1">
    <source>
        <dbReference type="EMBL" id="AGG87396.1"/>
    </source>
</evidence>
<organism evidence="1 2">
    <name type="scientific">Rhodanobacter denitrificans</name>
    <dbReference type="NCBI Taxonomy" id="666685"/>
    <lineage>
        <taxon>Bacteria</taxon>
        <taxon>Pseudomonadati</taxon>
        <taxon>Pseudomonadota</taxon>
        <taxon>Gammaproteobacteria</taxon>
        <taxon>Lysobacterales</taxon>
        <taxon>Rhodanobacteraceae</taxon>
        <taxon>Rhodanobacter</taxon>
    </lineage>
</organism>
<keyword evidence="2" id="KW-1185">Reference proteome</keyword>
<dbReference type="HOGENOM" id="CLU_1884139_0_0_6"/>
<dbReference type="KEGG" id="rhd:R2APBS1_0219"/>
<dbReference type="OrthoDB" id="9938950at2"/>
<dbReference type="EMBL" id="CP003470">
    <property type="protein sequence ID" value="AGG87396.1"/>
    <property type="molecule type" value="Genomic_DNA"/>
</dbReference>